<organism evidence="1 2">
    <name type="scientific">Suilimivivens aceti</name>
    <dbReference type="NCBI Taxonomy" id="2981774"/>
    <lineage>
        <taxon>Bacteria</taxon>
        <taxon>Bacillati</taxon>
        <taxon>Bacillota</taxon>
        <taxon>Clostridia</taxon>
        <taxon>Lachnospirales</taxon>
        <taxon>Lachnospiraceae</taxon>
        <taxon>Suilimivivens</taxon>
    </lineage>
</organism>
<dbReference type="RefSeq" id="WP_262574816.1">
    <property type="nucleotide sequence ID" value="NZ_JAOQKJ010000007.1"/>
</dbReference>
<comment type="caution">
    <text evidence="1">The sequence shown here is derived from an EMBL/GenBank/DDBJ whole genome shotgun (WGS) entry which is preliminary data.</text>
</comment>
<dbReference type="EMBL" id="JAOQKJ010000007">
    <property type="protein sequence ID" value="MCU6744725.1"/>
    <property type="molecule type" value="Genomic_DNA"/>
</dbReference>
<protein>
    <submittedName>
        <fullName evidence="1">Rpn family recombination-promoting nuclease/putative transposase</fullName>
    </submittedName>
</protein>
<dbReference type="Proteomes" id="UP001652432">
    <property type="component" value="Unassembled WGS sequence"/>
</dbReference>
<proteinExistence type="predicted"/>
<gene>
    <name evidence="1" type="ORF">OCV77_09480</name>
</gene>
<evidence type="ECO:0000313" key="2">
    <source>
        <dbReference type="Proteomes" id="UP001652432"/>
    </source>
</evidence>
<keyword evidence="2" id="KW-1185">Reference proteome</keyword>
<dbReference type="Pfam" id="PF12784">
    <property type="entry name" value="PDDEXK_2"/>
    <property type="match status" value="1"/>
</dbReference>
<sequence>MELQEKVRRVQEFRLMDDVFFEVFAKDIPACQEILRTILEDDRLIVEEVIVQSSERNLYGRSVRLDALCTLGNGSKCNIEVQRSDRDNHMKRARFNASVITTRSAEPGERFQDVLELYIVYISEFDFLGGGLTTYHVDKTIRENGMIVDDGLHEIFVNTVIKDGSRISDLMSCFSSKDVNTAEFPAVTKRFRELKSEGGASAVCEVMEKYLEEARIEASAEAKKSERIQAIRNMIELEVPREKILKKYSLEEYQEAEASLATTL</sequence>
<accession>A0ABT2T3E4</accession>
<name>A0ABT2T3E4_9FIRM</name>
<reference evidence="1 2" key="1">
    <citation type="journal article" date="2021" name="ISME Commun">
        <title>Automated analysis of genomic sequences facilitates high-throughput and comprehensive description of bacteria.</title>
        <authorList>
            <person name="Hitch T.C.A."/>
        </authorList>
    </citation>
    <scope>NUCLEOTIDE SEQUENCE [LARGE SCALE GENOMIC DNA]</scope>
    <source>
        <strain evidence="1 2">Sanger_18</strain>
    </source>
</reference>
<evidence type="ECO:0000313" key="1">
    <source>
        <dbReference type="EMBL" id="MCU6744725.1"/>
    </source>
</evidence>